<dbReference type="Proteomes" id="UP001386955">
    <property type="component" value="Unassembled WGS sequence"/>
</dbReference>
<dbReference type="AlphaFoldDB" id="A0AAN9T0R1"/>
<dbReference type="Gene3D" id="1.10.600.10">
    <property type="entry name" value="Farnesyl Diphosphate Synthase"/>
    <property type="match status" value="1"/>
</dbReference>
<dbReference type="EMBL" id="JAYMYS010000002">
    <property type="protein sequence ID" value="KAK7404928.1"/>
    <property type="molecule type" value="Genomic_DNA"/>
</dbReference>
<proteinExistence type="predicted"/>
<protein>
    <submittedName>
        <fullName evidence="1">Uncharacterized protein</fullName>
    </submittedName>
</protein>
<name>A0AAN9T0R1_PSOTE</name>
<gene>
    <name evidence="1" type="ORF">VNO78_05987</name>
</gene>
<sequence length="93" mass="10813">MATVSSMLPNLYFSIPLVSFRIGSTVCSAISTNVSERKSANYQANLWNYDFLQSLKNDYVDLKYENRARKMQEEVRRMIKDESADIWGYTRAD</sequence>
<organism evidence="1 2">
    <name type="scientific">Psophocarpus tetragonolobus</name>
    <name type="common">Winged bean</name>
    <name type="synonym">Dolichos tetragonolobus</name>
    <dbReference type="NCBI Taxonomy" id="3891"/>
    <lineage>
        <taxon>Eukaryota</taxon>
        <taxon>Viridiplantae</taxon>
        <taxon>Streptophyta</taxon>
        <taxon>Embryophyta</taxon>
        <taxon>Tracheophyta</taxon>
        <taxon>Spermatophyta</taxon>
        <taxon>Magnoliopsida</taxon>
        <taxon>eudicotyledons</taxon>
        <taxon>Gunneridae</taxon>
        <taxon>Pentapetalae</taxon>
        <taxon>rosids</taxon>
        <taxon>fabids</taxon>
        <taxon>Fabales</taxon>
        <taxon>Fabaceae</taxon>
        <taxon>Papilionoideae</taxon>
        <taxon>50 kb inversion clade</taxon>
        <taxon>NPAAA clade</taxon>
        <taxon>indigoferoid/millettioid clade</taxon>
        <taxon>Phaseoleae</taxon>
        <taxon>Psophocarpus</taxon>
    </lineage>
</organism>
<evidence type="ECO:0000313" key="2">
    <source>
        <dbReference type="Proteomes" id="UP001386955"/>
    </source>
</evidence>
<evidence type="ECO:0000313" key="1">
    <source>
        <dbReference type="EMBL" id="KAK7404928.1"/>
    </source>
</evidence>
<accession>A0AAN9T0R1</accession>
<reference evidence="1 2" key="1">
    <citation type="submission" date="2024-01" db="EMBL/GenBank/DDBJ databases">
        <title>The genomes of 5 underutilized Papilionoideae crops provide insights into root nodulation and disease resistanc.</title>
        <authorList>
            <person name="Jiang F."/>
        </authorList>
    </citation>
    <scope>NUCLEOTIDE SEQUENCE [LARGE SCALE GENOMIC DNA]</scope>
    <source>
        <strain evidence="1">DUOXIRENSHENG_FW03</strain>
        <tissue evidence="1">Leaves</tissue>
    </source>
</reference>
<comment type="caution">
    <text evidence="1">The sequence shown here is derived from an EMBL/GenBank/DDBJ whole genome shotgun (WGS) entry which is preliminary data.</text>
</comment>
<keyword evidence="2" id="KW-1185">Reference proteome</keyword>
<dbReference type="InterPro" id="IPR008949">
    <property type="entry name" value="Isoprenoid_synthase_dom_sf"/>
</dbReference>